<dbReference type="InterPro" id="IPR029526">
    <property type="entry name" value="PGBD"/>
</dbReference>
<reference evidence="2" key="1">
    <citation type="submission" date="2020-08" db="EMBL/GenBank/DDBJ databases">
        <title>Multicomponent nature underlies the extraordinary mechanical properties of spider dragline silk.</title>
        <authorList>
            <person name="Kono N."/>
            <person name="Nakamura H."/>
            <person name="Mori M."/>
            <person name="Yoshida Y."/>
            <person name="Ohtoshi R."/>
            <person name="Malay A.D."/>
            <person name="Moran D.A.P."/>
            <person name="Tomita M."/>
            <person name="Numata K."/>
            <person name="Arakawa K."/>
        </authorList>
    </citation>
    <scope>NUCLEOTIDE SEQUENCE</scope>
</reference>
<accession>A0A8X6Y0Z0</accession>
<keyword evidence="3" id="KW-1185">Reference proteome</keyword>
<name>A0A8X6Y0Z0_9ARAC</name>
<comment type="caution">
    <text evidence="2">The sequence shown here is derived from an EMBL/GenBank/DDBJ whole genome shotgun (WGS) entry which is preliminary data.</text>
</comment>
<dbReference type="OrthoDB" id="6505825at2759"/>
<gene>
    <name evidence="2" type="ORF">TNIN_65431</name>
</gene>
<proteinExistence type="predicted"/>
<dbReference type="PANTHER" id="PTHR46599">
    <property type="entry name" value="PIGGYBAC TRANSPOSABLE ELEMENT-DERIVED PROTEIN 4"/>
    <property type="match status" value="1"/>
</dbReference>
<evidence type="ECO:0000259" key="1">
    <source>
        <dbReference type="Pfam" id="PF13843"/>
    </source>
</evidence>
<evidence type="ECO:0000313" key="3">
    <source>
        <dbReference type="Proteomes" id="UP000886998"/>
    </source>
</evidence>
<dbReference type="Pfam" id="PF13843">
    <property type="entry name" value="DDE_Tnp_1_7"/>
    <property type="match status" value="1"/>
</dbReference>
<sequence length="106" mass="12334">MPTCGTENPTRKNPPTLKFDKKLKRGEYNWTNSDTVLSMMKWKDKRNVNLLTNFHNPRSTTDVVRKEKYGSRTSVPSPLALSDYNRHMNCVDRFDQLTGTQDQLKV</sequence>
<protein>
    <recommendedName>
        <fullName evidence="1">PiggyBac transposable element-derived protein domain-containing protein</fullName>
    </recommendedName>
</protein>
<dbReference type="Proteomes" id="UP000886998">
    <property type="component" value="Unassembled WGS sequence"/>
</dbReference>
<evidence type="ECO:0000313" key="2">
    <source>
        <dbReference type="EMBL" id="GFY62402.1"/>
    </source>
</evidence>
<feature type="domain" description="PiggyBac transposable element-derived protein" evidence="1">
    <location>
        <begin position="4"/>
        <end position="99"/>
    </location>
</feature>
<dbReference type="EMBL" id="BMAV01014197">
    <property type="protein sequence ID" value="GFY62402.1"/>
    <property type="molecule type" value="Genomic_DNA"/>
</dbReference>
<dbReference type="AlphaFoldDB" id="A0A8X6Y0Z0"/>
<dbReference type="PANTHER" id="PTHR46599:SF3">
    <property type="entry name" value="PIGGYBAC TRANSPOSABLE ELEMENT-DERIVED PROTEIN 4"/>
    <property type="match status" value="1"/>
</dbReference>
<organism evidence="2 3">
    <name type="scientific">Trichonephila inaurata madagascariensis</name>
    <dbReference type="NCBI Taxonomy" id="2747483"/>
    <lineage>
        <taxon>Eukaryota</taxon>
        <taxon>Metazoa</taxon>
        <taxon>Ecdysozoa</taxon>
        <taxon>Arthropoda</taxon>
        <taxon>Chelicerata</taxon>
        <taxon>Arachnida</taxon>
        <taxon>Araneae</taxon>
        <taxon>Araneomorphae</taxon>
        <taxon>Entelegynae</taxon>
        <taxon>Araneoidea</taxon>
        <taxon>Nephilidae</taxon>
        <taxon>Trichonephila</taxon>
        <taxon>Trichonephila inaurata</taxon>
    </lineage>
</organism>